<keyword evidence="1" id="KW-0175">Coiled coil</keyword>
<feature type="compositionally biased region" description="Low complexity" evidence="2">
    <location>
        <begin position="20"/>
        <end position="34"/>
    </location>
</feature>
<evidence type="ECO:0000256" key="2">
    <source>
        <dbReference type="SAM" id="MobiDB-lite"/>
    </source>
</evidence>
<evidence type="ECO:0000256" key="1">
    <source>
        <dbReference type="SAM" id="Coils"/>
    </source>
</evidence>
<gene>
    <name evidence="3" type="ORF">DL89DRAFT_144367</name>
</gene>
<dbReference type="Proteomes" id="UP000193922">
    <property type="component" value="Unassembled WGS sequence"/>
</dbReference>
<evidence type="ECO:0000313" key="4">
    <source>
        <dbReference type="Proteomes" id="UP000193922"/>
    </source>
</evidence>
<keyword evidence="4" id="KW-1185">Reference proteome</keyword>
<feature type="region of interest" description="Disordered" evidence="2">
    <location>
        <begin position="1"/>
        <end position="44"/>
    </location>
</feature>
<dbReference type="EMBL" id="MCFD01000005">
    <property type="protein sequence ID" value="ORX70982.1"/>
    <property type="molecule type" value="Genomic_DNA"/>
</dbReference>
<dbReference type="RefSeq" id="XP_040744561.1">
    <property type="nucleotide sequence ID" value="XM_040883483.1"/>
</dbReference>
<dbReference type="AlphaFoldDB" id="A0A1Y1WC25"/>
<dbReference type="GeneID" id="63800131"/>
<feature type="compositionally biased region" description="Polar residues" evidence="2">
    <location>
        <begin position="8"/>
        <end position="17"/>
    </location>
</feature>
<evidence type="ECO:0000313" key="3">
    <source>
        <dbReference type="EMBL" id="ORX70982.1"/>
    </source>
</evidence>
<protein>
    <submittedName>
        <fullName evidence="3">Uncharacterized protein</fullName>
    </submittedName>
</protein>
<proteinExistence type="predicted"/>
<feature type="coiled-coil region" evidence="1">
    <location>
        <begin position="96"/>
        <end position="147"/>
    </location>
</feature>
<reference evidence="3 4" key="1">
    <citation type="submission" date="2016-07" db="EMBL/GenBank/DDBJ databases">
        <title>Pervasive Adenine N6-methylation of Active Genes in Fungi.</title>
        <authorList>
            <consortium name="DOE Joint Genome Institute"/>
            <person name="Mondo S.J."/>
            <person name="Dannebaum R.O."/>
            <person name="Kuo R.C."/>
            <person name="Labutti K."/>
            <person name="Haridas S."/>
            <person name="Kuo A."/>
            <person name="Salamov A."/>
            <person name="Ahrendt S.R."/>
            <person name="Lipzen A."/>
            <person name="Sullivan W."/>
            <person name="Andreopoulos W.B."/>
            <person name="Clum A."/>
            <person name="Lindquist E."/>
            <person name="Daum C."/>
            <person name="Ramamoorthy G.K."/>
            <person name="Gryganskyi A."/>
            <person name="Culley D."/>
            <person name="Magnuson J.K."/>
            <person name="James T.Y."/>
            <person name="O'Malley M.A."/>
            <person name="Stajich J.E."/>
            <person name="Spatafora J.W."/>
            <person name="Visel A."/>
            <person name="Grigoriev I.V."/>
        </authorList>
    </citation>
    <scope>NUCLEOTIDE SEQUENCE [LARGE SCALE GENOMIC DNA]</scope>
    <source>
        <strain evidence="3 4">ATCC 12442</strain>
    </source>
</reference>
<sequence>MSDRGWLRSSTRSQRSARLSKVSSSVATRSSRSTFEALKSKQAELETQGQTADALAEKLCGLIGNEAEDLTANENLATLRALLVEKCGLPEGFASASELEAAKKDAEEIGARLEEAKKTQDSLELDLAKAKEQYHQLGEEKDKAVSDLNATLQAKDDAVQAGRIQSKRIVRPD</sequence>
<name>A0A1Y1WC25_9FUNG</name>
<organism evidence="3 4">
    <name type="scientific">Linderina pennispora</name>
    <dbReference type="NCBI Taxonomy" id="61395"/>
    <lineage>
        <taxon>Eukaryota</taxon>
        <taxon>Fungi</taxon>
        <taxon>Fungi incertae sedis</taxon>
        <taxon>Zoopagomycota</taxon>
        <taxon>Kickxellomycotina</taxon>
        <taxon>Kickxellomycetes</taxon>
        <taxon>Kickxellales</taxon>
        <taxon>Kickxellaceae</taxon>
        <taxon>Linderina</taxon>
    </lineage>
</organism>
<comment type="caution">
    <text evidence="3">The sequence shown here is derived from an EMBL/GenBank/DDBJ whole genome shotgun (WGS) entry which is preliminary data.</text>
</comment>
<accession>A0A1Y1WC25</accession>